<name>A0A0D1WU60_9EURO</name>
<dbReference type="HOGENOM" id="CLU_1825298_0_0_1"/>
<accession>A0A0D1WU60</accession>
<reference evidence="1 2" key="1">
    <citation type="submission" date="2015-01" db="EMBL/GenBank/DDBJ databases">
        <title>The Genome Sequence of Exophiala sideris CBS121828.</title>
        <authorList>
            <consortium name="The Broad Institute Genomics Platform"/>
            <person name="Cuomo C."/>
            <person name="de Hoog S."/>
            <person name="Gorbushina A."/>
            <person name="Stielow B."/>
            <person name="Teixiera M."/>
            <person name="Abouelleil A."/>
            <person name="Chapman S.B."/>
            <person name="Priest M."/>
            <person name="Young S.K."/>
            <person name="Wortman J."/>
            <person name="Nusbaum C."/>
            <person name="Birren B."/>
        </authorList>
    </citation>
    <scope>NUCLEOTIDE SEQUENCE [LARGE SCALE GENOMIC DNA]</scope>
    <source>
        <strain evidence="1 2">CBS 121828</strain>
    </source>
</reference>
<organism evidence="1 2">
    <name type="scientific">Exophiala sideris</name>
    <dbReference type="NCBI Taxonomy" id="1016849"/>
    <lineage>
        <taxon>Eukaryota</taxon>
        <taxon>Fungi</taxon>
        <taxon>Dikarya</taxon>
        <taxon>Ascomycota</taxon>
        <taxon>Pezizomycotina</taxon>
        <taxon>Eurotiomycetes</taxon>
        <taxon>Chaetothyriomycetidae</taxon>
        <taxon>Chaetothyriales</taxon>
        <taxon>Herpotrichiellaceae</taxon>
        <taxon>Exophiala</taxon>
    </lineage>
</organism>
<dbReference type="EMBL" id="KN846953">
    <property type="protein sequence ID" value="KIV78686.1"/>
    <property type="molecule type" value="Genomic_DNA"/>
</dbReference>
<protein>
    <submittedName>
        <fullName evidence="1">Uncharacterized protein</fullName>
    </submittedName>
</protein>
<dbReference type="Proteomes" id="UP000053599">
    <property type="component" value="Unassembled WGS sequence"/>
</dbReference>
<proteinExistence type="predicted"/>
<gene>
    <name evidence="1" type="ORF">PV11_06310</name>
</gene>
<evidence type="ECO:0000313" key="2">
    <source>
        <dbReference type="Proteomes" id="UP000053599"/>
    </source>
</evidence>
<dbReference type="AlphaFoldDB" id="A0A0D1WU60"/>
<sequence>MLTHRRGMRDTSLQWRSTTVTMDRIALNNIKSFREVTQSRRLCHHLQEIMLHQGGKSHDNCPLRERSMTKLEHYRWTDSTFCLQRPLDDKHRNKARPTQYIGRECWRQMPIGMQWHESSLNVSTCRQYTFHPKVCMQVGLP</sequence>
<evidence type="ECO:0000313" key="1">
    <source>
        <dbReference type="EMBL" id="KIV78686.1"/>
    </source>
</evidence>